<accession>A0A7S2VC98</accession>
<gene>
    <name evidence="1" type="ORF">APAL1065_LOCUS4440</name>
</gene>
<sequence length="336" mass="39085">MELQAKQLLLDAIQAGVKWPTFKLWHEGVLALSSHAFNGSFELFGDRIERRFFFAINLSKQESRPLEELEKLNNLADEGHVATIQAIKIALKKLGVQEPRCVIDQTDLSLKEQYDLKWLDVQLMNRKQLSFDEYQAGVVALHKKAATHGSFKLRSGAFIDWSEMWTSEEMESLSPEARADAIEQNKLSKIHSIEEIKKKLKELGMEEPPEDTELEAAISLRETRLSSLSPWKQWLLRQQQQIVDHALKHVMETLVMIYDEFDVEHPEGWNESLNAMDRIFFNNVETHREELHAMKLRFLQHYDRQVERADIYRVSPVYDTTDSDVTESEGESDEEE</sequence>
<evidence type="ECO:0000313" key="1">
    <source>
        <dbReference type="EMBL" id="CAD9948985.1"/>
    </source>
</evidence>
<dbReference type="AlphaFoldDB" id="A0A7S2VC98"/>
<name>A0A7S2VC98_9STRA</name>
<organism evidence="1">
    <name type="scientific">Entomoneis paludosa</name>
    <dbReference type="NCBI Taxonomy" id="265537"/>
    <lineage>
        <taxon>Eukaryota</taxon>
        <taxon>Sar</taxon>
        <taxon>Stramenopiles</taxon>
        <taxon>Ochrophyta</taxon>
        <taxon>Bacillariophyta</taxon>
        <taxon>Bacillariophyceae</taxon>
        <taxon>Bacillariophycidae</taxon>
        <taxon>Entomoneidaceae</taxon>
        <taxon>Entomoneis</taxon>
    </lineage>
</organism>
<reference evidence="1" key="1">
    <citation type="submission" date="2021-01" db="EMBL/GenBank/DDBJ databases">
        <authorList>
            <person name="Corre E."/>
            <person name="Pelletier E."/>
            <person name="Niang G."/>
            <person name="Scheremetjew M."/>
            <person name="Finn R."/>
            <person name="Kale V."/>
            <person name="Holt S."/>
            <person name="Cochrane G."/>
            <person name="Meng A."/>
            <person name="Brown T."/>
            <person name="Cohen L."/>
        </authorList>
    </citation>
    <scope>NUCLEOTIDE SEQUENCE</scope>
    <source>
        <strain evidence="1">CCMP125</strain>
    </source>
</reference>
<protein>
    <submittedName>
        <fullName evidence="1">Uncharacterized protein</fullName>
    </submittedName>
</protein>
<proteinExistence type="predicted"/>
<dbReference type="EMBL" id="HBHT01006651">
    <property type="protein sequence ID" value="CAD9948985.1"/>
    <property type="molecule type" value="Transcribed_RNA"/>
</dbReference>